<name>A0ABR0NWL1_GOSAR</name>
<comment type="caution">
    <text evidence="2">The sequence shown here is derived from an EMBL/GenBank/DDBJ whole genome shotgun (WGS) entry which is preliminary data.</text>
</comment>
<reference evidence="2 3" key="1">
    <citation type="submission" date="2023-03" db="EMBL/GenBank/DDBJ databases">
        <title>WGS of Gossypium arboreum.</title>
        <authorList>
            <person name="Yu D."/>
        </authorList>
    </citation>
    <scope>NUCLEOTIDE SEQUENCE [LARGE SCALE GENOMIC DNA]</scope>
    <source>
        <tissue evidence="2">Leaf</tissue>
    </source>
</reference>
<feature type="signal peptide" evidence="1">
    <location>
        <begin position="1"/>
        <end position="19"/>
    </location>
</feature>
<dbReference type="EMBL" id="JARKNE010000008">
    <property type="protein sequence ID" value="KAK5810735.1"/>
    <property type="molecule type" value="Genomic_DNA"/>
</dbReference>
<accession>A0ABR0NWL1</accession>
<keyword evidence="1" id="KW-0732">Signal</keyword>
<evidence type="ECO:0000313" key="3">
    <source>
        <dbReference type="Proteomes" id="UP001358586"/>
    </source>
</evidence>
<dbReference type="Proteomes" id="UP001358586">
    <property type="component" value="Chromosome 8"/>
</dbReference>
<evidence type="ECO:0000313" key="2">
    <source>
        <dbReference type="EMBL" id="KAK5810735.1"/>
    </source>
</evidence>
<organism evidence="2 3">
    <name type="scientific">Gossypium arboreum</name>
    <name type="common">Tree cotton</name>
    <name type="synonym">Gossypium nanking</name>
    <dbReference type="NCBI Taxonomy" id="29729"/>
    <lineage>
        <taxon>Eukaryota</taxon>
        <taxon>Viridiplantae</taxon>
        <taxon>Streptophyta</taxon>
        <taxon>Embryophyta</taxon>
        <taxon>Tracheophyta</taxon>
        <taxon>Spermatophyta</taxon>
        <taxon>Magnoliopsida</taxon>
        <taxon>eudicotyledons</taxon>
        <taxon>Gunneridae</taxon>
        <taxon>Pentapetalae</taxon>
        <taxon>rosids</taxon>
        <taxon>malvids</taxon>
        <taxon>Malvales</taxon>
        <taxon>Malvaceae</taxon>
        <taxon>Malvoideae</taxon>
        <taxon>Gossypium</taxon>
    </lineage>
</organism>
<gene>
    <name evidence="2" type="ORF">PVK06_026052</name>
</gene>
<keyword evidence="3" id="KW-1185">Reference proteome</keyword>
<sequence>MLAKSVLLATLGYFMQSTMFPVDIYEKIEQIVGYEILDYIVACHSPNDVPGNDTCLWRQNVNGRFLVKVAYKCIFQFDVPHVDTGWKEIWNNALSPRIKHFLWVVELEAPKLCRLDGVHPVIDGSKSTRMERLVEMAISQQLRVCYGTHRGIGLKGFKDLLEGLGCEFR</sequence>
<feature type="chain" id="PRO_5047324323" evidence="1">
    <location>
        <begin position="20"/>
        <end position="169"/>
    </location>
</feature>
<evidence type="ECO:0000256" key="1">
    <source>
        <dbReference type="SAM" id="SignalP"/>
    </source>
</evidence>
<protein>
    <submittedName>
        <fullName evidence="2">Uncharacterized protein</fullName>
    </submittedName>
</protein>
<proteinExistence type="predicted"/>